<dbReference type="RefSeq" id="WP_184250030.1">
    <property type="nucleotide sequence ID" value="NZ_BAAACU010000061.1"/>
</dbReference>
<accession>A0A841RQP3</accession>
<dbReference type="InterPro" id="IPR018743">
    <property type="entry name" value="DUF2292"/>
</dbReference>
<name>A0A841RQP3_9BACI</name>
<dbReference type="Proteomes" id="UP000572212">
    <property type="component" value="Unassembled WGS sequence"/>
</dbReference>
<gene>
    <name evidence="1" type="ORF">GGQ92_002752</name>
</gene>
<evidence type="ECO:0000313" key="2">
    <source>
        <dbReference type="Proteomes" id="UP000572212"/>
    </source>
</evidence>
<sequence length="55" mass="6451">MAYLDEKKVSHILQSLREMDYGSLVITVHNDEITQIDKTEKKRFSLNKKAEVKKT</sequence>
<dbReference type="EMBL" id="JACHON010000019">
    <property type="protein sequence ID" value="MBB6513933.1"/>
    <property type="molecule type" value="Genomic_DNA"/>
</dbReference>
<organism evidence="1 2">
    <name type="scientific">Gracilibacillus halotolerans</name>
    <dbReference type="NCBI Taxonomy" id="74386"/>
    <lineage>
        <taxon>Bacteria</taxon>
        <taxon>Bacillati</taxon>
        <taxon>Bacillota</taxon>
        <taxon>Bacilli</taxon>
        <taxon>Bacillales</taxon>
        <taxon>Bacillaceae</taxon>
        <taxon>Gracilibacillus</taxon>
    </lineage>
</organism>
<keyword evidence="2" id="KW-1185">Reference proteome</keyword>
<protein>
    <recommendedName>
        <fullName evidence="3">DUF2292 domain-containing protein</fullName>
    </recommendedName>
</protein>
<evidence type="ECO:0008006" key="3">
    <source>
        <dbReference type="Google" id="ProtNLM"/>
    </source>
</evidence>
<evidence type="ECO:0000313" key="1">
    <source>
        <dbReference type="EMBL" id="MBB6513933.1"/>
    </source>
</evidence>
<reference evidence="1 2" key="1">
    <citation type="submission" date="2020-08" db="EMBL/GenBank/DDBJ databases">
        <title>Genomic Encyclopedia of Type Strains, Phase IV (KMG-IV): sequencing the most valuable type-strain genomes for metagenomic binning, comparative biology and taxonomic classification.</title>
        <authorList>
            <person name="Goeker M."/>
        </authorList>
    </citation>
    <scope>NUCLEOTIDE SEQUENCE [LARGE SCALE GENOMIC DNA]</scope>
    <source>
        <strain evidence="1 2">DSM 11805</strain>
    </source>
</reference>
<comment type="caution">
    <text evidence="1">The sequence shown here is derived from an EMBL/GenBank/DDBJ whole genome shotgun (WGS) entry which is preliminary data.</text>
</comment>
<dbReference type="Pfam" id="PF10055">
    <property type="entry name" value="DUF2292"/>
    <property type="match status" value="1"/>
</dbReference>
<proteinExistence type="predicted"/>
<dbReference type="AlphaFoldDB" id="A0A841RQP3"/>